<evidence type="ECO:0000313" key="5">
    <source>
        <dbReference type="EMBL" id="SDY87120.1"/>
    </source>
</evidence>
<name>A0A1H3NEL6_9PSEU</name>
<dbReference type="GO" id="GO:0005509">
    <property type="term" value="F:calcium ion binding"/>
    <property type="evidence" value="ECO:0007669"/>
    <property type="project" value="TreeGrafter"/>
</dbReference>
<dbReference type="InterPro" id="IPR013658">
    <property type="entry name" value="SGL"/>
</dbReference>
<sequence length="292" mass="30068">MRELTAELLGGPACALGEGPGWDAGRGELSWIDIPAGELHLGTFEAGTLTHTTTIGVGGSVGAVVPRAGGGWLAAAGPGFTAIDRDGTVTALAEVGSAVPGTRMNDAKCDPAGRFWAGSTHEREAAAGSLYRVDLDGKVTSFRSGIGVSNGIGWSPDGTLMYYVDSPICSFEVYDYDVATGTPTNPRQVTKLDGPPPVPDGLTVDDEGCVWVAFWDGSQVRRYTPSGEVDMVVNVPVARTTCCTFGGPGGGTLFITTARTHGLDEPYAGQVFACEPGVSGPPTVAFAGELPR</sequence>
<keyword evidence="3" id="KW-0479">Metal-binding</keyword>
<dbReference type="PRINTS" id="PR01790">
    <property type="entry name" value="SMP30FAMILY"/>
</dbReference>
<keyword evidence="6" id="KW-1185">Reference proteome</keyword>
<dbReference type="InterPro" id="IPR011042">
    <property type="entry name" value="6-blade_b-propeller_TolB-like"/>
</dbReference>
<dbReference type="GO" id="GO:0019853">
    <property type="term" value="P:L-ascorbic acid biosynthetic process"/>
    <property type="evidence" value="ECO:0007669"/>
    <property type="project" value="TreeGrafter"/>
</dbReference>
<dbReference type="GO" id="GO:0004341">
    <property type="term" value="F:gluconolactonase activity"/>
    <property type="evidence" value="ECO:0007669"/>
    <property type="project" value="TreeGrafter"/>
</dbReference>
<keyword evidence="3" id="KW-0862">Zinc</keyword>
<dbReference type="EMBL" id="FNON01000007">
    <property type="protein sequence ID" value="SDY87120.1"/>
    <property type="molecule type" value="Genomic_DNA"/>
</dbReference>
<dbReference type="Proteomes" id="UP000199515">
    <property type="component" value="Unassembled WGS sequence"/>
</dbReference>
<evidence type="ECO:0000259" key="4">
    <source>
        <dbReference type="Pfam" id="PF08450"/>
    </source>
</evidence>
<evidence type="ECO:0000256" key="3">
    <source>
        <dbReference type="PIRSR" id="PIRSR605511-2"/>
    </source>
</evidence>
<gene>
    <name evidence="5" type="ORF">SAMN05421504_107252</name>
</gene>
<feature type="binding site" evidence="3">
    <location>
        <position position="200"/>
    </location>
    <ligand>
        <name>a divalent metal cation</name>
        <dbReference type="ChEBI" id="CHEBI:60240"/>
    </ligand>
</feature>
<reference evidence="5 6" key="1">
    <citation type="submission" date="2016-10" db="EMBL/GenBank/DDBJ databases">
        <authorList>
            <person name="de Groot N.N."/>
        </authorList>
    </citation>
    <scope>NUCLEOTIDE SEQUENCE [LARGE SCALE GENOMIC DNA]</scope>
    <source>
        <strain evidence="5 6">CPCC 202699</strain>
    </source>
</reference>
<dbReference type="OrthoDB" id="2633250at2"/>
<dbReference type="STRING" id="589385.SAMN05421504_107252"/>
<feature type="binding site" evidence="3">
    <location>
        <position position="150"/>
    </location>
    <ligand>
        <name>a divalent metal cation</name>
        <dbReference type="ChEBI" id="CHEBI:60240"/>
    </ligand>
</feature>
<comment type="similarity">
    <text evidence="1">Belongs to the SMP-30/CGR1 family.</text>
</comment>
<dbReference type="AlphaFoldDB" id="A0A1H3NEL6"/>
<dbReference type="Gene3D" id="2.120.10.30">
    <property type="entry name" value="TolB, C-terminal domain"/>
    <property type="match status" value="1"/>
</dbReference>
<proteinExistence type="inferred from homology"/>
<feature type="domain" description="SMP-30/Gluconolactonase/LRE-like region" evidence="4">
    <location>
        <begin position="16"/>
        <end position="259"/>
    </location>
</feature>
<feature type="binding site" evidence="3">
    <location>
        <position position="103"/>
    </location>
    <ligand>
        <name>substrate</name>
    </ligand>
</feature>
<feature type="binding site" evidence="3">
    <location>
        <position position="18"/>
    </location>
    <ligand>
        <name>a divalent metal cation</name>
        <dbReference type="ChEBI" id="CHEBI:60240"/>
    </ligand>
</feature>
<accession>A0A1H3NEL6</accession>
<dbReference type="PANTHER" id="PTHR10907">
    <property type="entry name" value="REGUCALCIN"/>
    <property type="match status" value="1"/>
</dbReference>
<evidence type="ECO:0000256" key="1">
    <source>
        <dbReference type="ARBA" id="ARBA00008853"/>
    </source>
</evidence>
<dbReference type="SUPFAM" id="SSF63829">
    <property type="entry name" value="Calcium-dependent phosphotriesterase"/>
    <property type="match status" value="1"/>
</dbReference>
<evidence type="ECO:0000256" key="2">
    <source>
        <dbReference type="PIRSR" id="PIRSR605511-1"/>
    </source>
</evidence>
<feature type="binding site" evidence="3">
    <location>
        <position position="105"/>
    </location>
    <ligand>
        <name>substrate</name>
    </ligand>
</feature>
<comment type="cofactor">
    <cofactor evidence="3">
        <name>Zn(2+)</name>
        <dbReference type="ChEBI" id="CHEBI:29105"/>
    </cofactor>
    <text evidence="3">Binds 1 divalent metal cation per subunit.</text>
</comment>
<organism evidence="5 6">
    <name type="scientific">Amycolatopsis xylanica</name>
    <dbReference type="NCBI Taxonomy" id="589385"/>
    <lineage>
        <taxon>Bacteria</taxon>
        <taxon>Bacillati</taxon>
        <taxon>Actinomycetota</taxon>
        <taxon>Actinomycetes</taxon>
        <taxon>Pseudonocardiales</taxon>
        <taxon>Pseudonocardiaceae</taxon>
        <taxon>Amycolatopsis</taxon>
    </lineage>
</organism>
<feature type="active site" description="Proton donor/acceptor" evidence="2">
    <location>
        <position position="200"/>
    </location>
</feature>
<dbReference type="Pfam" id="PF08450">
    <property type="entry name" value="SGL"/>
    <property type="match status" value="1"/>
</dbReference>
<dbReference type="PANTHER" id="PTHR10907:SF47">
    <property type="entry name" value="REGUCALCIN"/>
    <property type="match status" value="1"/>
</dbReference>
<dbReference type="InterPro" id="IPR005511">
    <property type="entry name" value="SMP-30"/>
</dbReference>
<dbReference type="RefSeq" id="WP_091294714.1">
    <property type="nucleotide sequence ID" value="NZ_FNON01000007.1"/>
</dbReference>
<evidence type="ECO:0000313" key="6">
    <source>
        <dbReference type="Proteomes" id="UP000199515"/>
    </source>
</evidence>
<protein>
    <submittedName>
        <fullName evidence="5">Sugar lactone lactonase YvrE</fullName>
    </submittedName>
</protein>